<reference evidence="2 3" key="1">
    <citation type="journal article" date="2009" name="PLoS Genet.">
        <title>The complete genome and proteome of Laribacter hongkongensis reveal potential mechanisms for adaptations to different temperatures and habitats.</title>
        <authorList>
            <person name="Woo P.C."/>
            <person name="Lau S.K."/>
            <person name="Tse H."/>
            <person name="Teng J.L."/>
            <person name="Curreem S.O."/>
            <person name="Tsang A.K."/>
            <person name="Fan R.Y."/>
            <person name="Wong G.K."/>
            <person name="Huang Y."/>
            <person name="Loman N.J."/>
            <person name="Snyder L.A."/>
            <person name="Cai J.J."/>
            <person name="Huang J.D."/>
            <person name="Mak W."/>
            <person name="Pallen M.J."/>
            <person name="Lok S."/>
            <person name="Yuen K.Y."/>
        </authorList>
    </citation>
    <scope>NUCLEOTIDE SEQUENCE [LARGE SCALE GENOMIC DNA]</scope>
    <source>
        <strain evidence="2 3">HLHK9</strain>
    </source>
</reference>
<dbReference type="Pfam" id="PF07484">
    <property type="entry name" value="Collar"/>
    <property type="match status" value="1"/>
</dbReference>
<evidence type="ECO:0000313" key="2">
    <source>
        <dbReference type="EMBL" id="ACO74134.1"/>
    </source>
</evidence>
<dbReference type="Gene3D" id="3.90.1340.10">
    <property type="entry name" value="Phage tail collar domain"/>
    <property type="match status" value="1"/>
</dbReference>
<organism evidence="2 3">
    <name type="scientific">Laribacter hongkongensis (strain HLHK9)</name>
    <dbReference type="NCBI Taxonomy" id="557598"/>
    <lineage>
        <taxon>Bacteria</taxon>
        <taxon>Pseudomonadati</taxon>
        <taxon>Pseudomonadota</taxon>
        <taxon>Betaproteobacteria</taxon>
        <taxon>Neisseriales</taxon>
        <taxon>Aquaspirillaceae</taxon>
        <taxon>Laribacter</taxon>
    </lineage>
</organism>
<evidence type="ECO:0000313" key="3">
    <source>
        <dbReference type="Proteomes" id="UP000002010"/>
    </source>
</evidence>
<dbReference type="Proteomes" id="UP000002010">
    <property type="component" value="Chromosome"/>
</dbReference>
<accession>C1D6M7</accession>
<dbReference type="KEGG" id="lhk:LHK_01142"/>
<proteinExistence type="predicted"/>
<dbReference type="GeneID" id="75109276"/>
<dbReference type="HOGENOM" id="CLU_1080930_0_0_4"/>
<sequence length="257" mass="25450">MQQIESSDGLFHDGNPATGEPGTIVSAAWLNGVQGSMSNSQAELATLLAAAGIKPDATRPGQVLAALQALFLGKTARSADSAGLEGHPASHFAKASDLAHPGSRPGRLVVTFRDTPEPGTLACNGAAVSRTAYAALFAAIGTKYGAGDGSSTFNLPNIPDGHALLAANGSVVGSLSVGEVISHTHTGTALSTGSEHIHFSSSAAYVTNGGNMAGGAGVGTGSQIPAGTHTHALSINATGATTNKAAGIKLLVCIAYE</sequence>
<dbReference type="STRING" id="557598.LHK_01142"/>
<name>C1D6M7_LARHH</name>
<dbReference type="RefSeq" id="WP_012696624.1">
    <property type="nucleotide sequence ID" value="NC_012559.1"/>
</dbReference>
<dbReference type="InterPro" id="IPR011083">
    <property type="entry name" value="Phage_tail_collar_dom"/>
</dbReference>
<protein>
    <submittedName>
        <fullName evidence="2">Phage-related protein</fullName>
    </submittedName>
</protein>
<dbReference type="InterPro" id="IPR037053">
    <property type="entry name" value="Phage_tail_collar_dom_sf"/>
</dbReference>
<evidence type="ECO:0000259" key="1">
    <source>
        <dbReference type="Pfam" id="PF07484"/>
    </source>
</evidence>
<keyword evidence="3" id="KW-1185">Reference proteome</keyword>
<dbReference type="SUPFAM" id="SSF88874">
    <property type="entry name" value="Receptor-binding domain of short tail fibre protein gp12"/>
    <property type="match status" value="1"/>
</dbReference>
<dbReference type="eggNOG" id="COG4675">
    <property type="taxonomic scope" value="Bacteria"/>
</dbReference>
<dbReference type="AlphaFoldDB" id="C1D6M7"/>
<gene>
    <name evidence="2" type="ordered locus">LHK_01142</name>
</gene>
<dbReference type="EMBL" id="CP001154">
    <property type="protein sequence ID" value="ACO74134.1"/>
    <property type="molecule type" value="Genomic_DNA"/>
</dbReference>
<feature type="domain" description="Phage tail collar" evidence="1">
    <location>
        <begin position="113"/>
        <end position="158"/>
    </location>
</feature>